<dbReference type="GO" id="GO:0009229">
    <property type="term" value="P:thiamine diphosphate biosynthetic process"/>
    <property type="evidence" value="ECO:0007669"/>
    <property type="project" value="UniProtKB-UniRule"/>
</dbReference>
<feature type="domain" description="PurM-like C-terminal" evidence="5">
    <location>
        <begin position="173"/>
        <end position="328"/>
    </location>
</feature>
<feature type="binding site" evidence="2">
    <location>
        <position position="236"/>
    </location>
    <ligand>
        <name>Mg(2+)</name>
        <dbReference type="ChEBI" id="CHEBI:18420"/>
        <label>3</label>
    </ligand>
</feature>
<accession>A0A5M6ZJV1</accession>
<keyword evidence="2" id="KW-0479">Metal-binding</keyword>
<keyword evidence="2" id="KW-0067">ATP-binding</keyword>
<gene>
    <name evidence="2 6" type="primary">thiL</name>
    <name evidence="6" type="ORF">F1654_03560</name>
</gene>
<keyword evidence="7" id="KW-1185">Reference proteome</keyword>
<keyword evidence="2 6" id="KW-0418">Kinase</keyword>
<dbReference type="Proteomes" id="UP000325122">
    <property type="component" value="Unassembled WGS sequence"/>
</dbReference>
<dbReference type="NCBIfam" id="TIGR01379">
    <property type="entry name" value="thiL"/>
    <property type="match status" value="1"/>
</dbReference>
<dbReference type="GO" id="GO:0009228">
    <property type="term" value="P:thiamine biosynthetic process"/>
    <property type="evidence" value="ECO:0007669"/>
    <property type="project" value="UniProtKB-KW"/>
</dbReference>
<comment type="similarity">
    <text evidence="2">Belongs to the thiamine-monophosphate kinase family.</text>
</comment>
<feature type="binding site" evidence="2">
    <location>
        <position position="238"/>
    </location>
    <ligand>
        <name>ATP</name>
        <dbReference type="ChEBI" id="CHEBI:30616"/>
    </ligand>
</feature>
<dbReference type="CDD" id="cd02194">
    <property type="entry name" value="ThiL"/>
    <property type="match status" value="1"/>
</dbReference>
<feature type="binding site" evidence="2">
    <location>
        <position position="95"/>
    </location>
    <ligand>
        <name>Mg(2+)</name>
        <dbReference type="ChEBI" id="CHEBI:18420"/>
        <label>4</label>
    </ligand>
</feature>
<feature type="binding site" evidence="2">
    <location>
        <position position="239"/>
    </location>
    <ligand>
        <name>Mg(2+)</name>
        <dbReference type="ChEBI" id="CHEBI:18420"/>
        <label>5</label>
    </ligand>
</feature>
<dbReference type="Pfam" id="PF02769">
    <property type="entry name" value="AIRS_C"/>
    <property type="match status" value="1"/>
</dbReference>
<feature type="binding site" evidence="2">
    <location>
        <position position="50"/>
    </location>
    <ligand>
        <name>Mg(2+)</name>
        <dbReference type="ChEBI" id="CHEBI:18420"/>
        <label>4</label>
    </ligand>
</feature>
<comment type="caution">
    <text evidence="2">Lacks conserved residue(s) required for the propagation of feature annotation.</text>
</comment>
<dbReference type="HAMAP" id="MF_02128">
    <property type="entry name" value="TMP_kinase"/>
    <property type="match status" value="1"/>
</dbReference>
<dbReference type="GO" id="GO:0000287">
    <property type="term" value="F:magnesium ion binding"/>
    <property type="evidence" value="ECO:0007669"/>
    <property type="project" value="UniProtKB-UniRule"/>
</dbReference>
<dbReference type="SUPFAM" id="SSF56042">
    <property type="entry name" value="PurM C-terminal domain-like"/>
    <property type="match status" value="1"/>
</dbReference>
<comment type="caution">
    <text evidence="6">The sequence shown here is derived from an EMBL/GenBank/DDBJ whole genome shotgun (WGS) entry which is preliminary data.</text>
</comment>
<keyword evidence="2 6" id="KW-0808">Transferase</keyword>
<dbReference type="InterPro" id="IPR010918">
    <property type="entry name" value="PurM-like_C_dom"/>
</dbReference>
<dbReference type="GO" id="GO:0009030">
    <property type="term" value="F:thiamine-phosphate kinase activity"/>
    <property type="evidence" value="ECO:0007669"/>
    <property type="project" value="UniProtKB-UniRule"/>
</dbReference>
<evidence type="ECO:0000256" key="1">
    <source>
        <dbReference type="ARBA" id="ARBA00022977"/>
    </source>
</evidence>
<comment type="function">
    <text evidence="2">Catalyzes the ATP-dependent phosphorylation of thiamine-monophosphate (TMP) to form thiamine-pyrophosphate (TPP), the active form of vitamin B1.</text>
</comment>
<keyword evidence="1 2" id="KW-0784">Thiamine biosynthesis</keyword>
<feature type="binding site" evidence="2">
    <location>
        <position position="67"/>
    </location>
    <ligand>
        <name>Mg(2+)</name>
        <dbReference type="ChEBI" id="CHEBI:18420"/>
        <label>1</label>
    </ligand>
</feature>
<evidence type="ECO:0000313" key="7">
    <source>
        <dbReference type="Proteomes" id="UP000325122"/>
    </source>
</evidence>
<feature type="binding site" evidence="2">
    <location>
        <position position="143"/>
    </location>
    <ligand>
        <name>Mg(2+)</name>
        <dbReference type="ChEBI" id="CHEBI:18420"/>
        <label>1</label>
    </ligand>
</feature>
<comment type="pathway">
    <text evidence="2">Cofactor biosynthesis; thiamine diphosphate biosynthesis; thiamine diphosphate from thiamine phosphate: step 1/1.</text>
</comment>
<feature type="binding site" evidence="2">
    <location>
        <position position="291"/>
    </location>
    <ligand>
        <name>substrate</name>
    </ligand>
</feature>
<dbReference type="Gene3D" id="3.90.650.10">
    <property type="entry name" value="PurM-like C-terminal domain"/>
    <property type="match status" value="1"/>
</dbReference>
<feature type="binding site" evidence="2">
    <location>
        <position position="95"/>
    </location>
    <ligand>
        <name>Mg(2+)</name>
        <dbReference type="ChEBI" id="CHEBI:18420"/>
        <label>2</label>
    </ligand>
</feature>
<dbReference type="InterPro" id="IPR036921">
    <property type="entry name" value="PurM-like_N_sf"/>
</dbReference>
<evidence type="ECO:0000256" key="3">
    <source>
        <dbReference type="SAM" id="MobiDB-lite"/>
    </source>
</evidence>
<feature type="region of interest" description="Disordered" evidence="3">
    <location>
        <begin position="1"/>
        <end position="21"/>
    </location>
</feature>
<dbReference type="InterPro" id="IPR016188">
    <property type="entry name" value="PurM-like_N"/>
</dbReference>
<dbReference type="SUPFAM" id="SSF55326">
    <property type="entry name" value="PurM N-terminal domain-like"/>
    <property type="match status" value="1"/>
</dbReference>
<feature type="binding site" evidence="2">
    <location>
        <position position="65"/>
    </location>
    <ligand>
        <name>Mg(2+)</name>
        <dbReference type="ChEBI" id="CHEBI:18420"/>
        <label>4</label>
    </ligand>
</feature>
<dbReference type="Gene3D" id="3.30.1330.10">
    <property type="entry name" value="PurM-like, N-terminal domain"/>
    <property type="match status" value="1"/>
</dbReference>
<proteinExistence type="inferred from homology"/>
<comment type="catalytic activity">
    <reaction evidence="2">
        <text>thiamine phosphate + ATP = thiamine diphosphate + ADP</text>
        <dbReference type="Rhea" id="RHEA:15913"/>
        <dbReference type="ChEBI" id="CHEBI:30616"/>
        <dbReference type="ChEBI" id="CHEBI:37575"/>
        <dbReference type="ChEBI" id="CHEBI:58937"/>
        <dbReference type="ChEBI" id="CHEBI:456216"/>
        <dbReference type="EC" id="2.7.4.16"/>
    </reaction>
</comment>
<organism evidence="6 7">
    <name type="scientific">Alkalicaulis satelles</name>
    <dbReference type="NCBI Taxonomy" id="2609175"/>
    <lineage>
        <taxon>Bacteria</taxon>
        <taxon>Pseudomonadati</taxon>
        <taxon>Pseudomonadota</taxon>
        <taxon>Alphaproteobacteria</taxon>
        <taxon>Maricaulales</taxon>
        <taxon>Maricaulaceae</taxon>
        <taxon>Alkalicaulis</taxon>
    </lineage>
</organism>
<feature type="binding site" evidence="2">
    <location>
        <position position="50"/>
    </location>
    <ligand>
        <name>Mg(2+)</name>
        <dbReference type="ChEBI" id="CHEBI:18420"/>
        <label>3</label>
    </ligand>
</feature>
<evidence type="ECO:0000256" key="2">
    <source>
        <dbReference type="HAMAP-Rule" id="MF_02128"/>
    </source>
</evidence>
<dbReference type="GO" id="GO:0005524">
    <property type="term" value="F:ATP binding"/>
    <property type="evidence" value="ECO:0007669"/>
    <property type="project" value="UniProtKB-UniRule"/>
</dbReference>
<dbReference type="InterPro" id="IPR006283">
    <property type="entry name" value="ThiL-like"/>
</dbReference>
<evidence type="ECO:0000259" key="5">
    <source>
        <dbReference type="Pfam" id="PF02769"/>
    </source>
</evidence>
<dbReference type="PIRSF" id="PIRSF005303">
    <property type="entry name" value="Thiam_monoph_kin"/>
    <property type="match status" value="1"/>
</dbReference>
<dbReference type="PANTHER" id="PTHR30270">
    <property type="entry name" value="THIAMINE-MONOPHOSPHATE KINASE"/>
    <property type="match status" value="1"/>
</dbReference>
<dbReference type="InterPro" id="IPR036676">
    <property type="entry name" value="PurM-like_C_sf"/>
</dbReference>
<feature type="binding site" evidence="2">
    <location>
        <position position="67"/>
    </location>
    <ligand>
        <name>Mg(2+)</name>
        <dbReference type="ChEBI" id="CHEBI:18420"/>
        <label>2</label>
    </ligand>
</feature>
<dbReference type="AlphaFoldDB" id="A0A5M6ZJV1"/>
<feature type="binding site" evidence="2">
    <location>
        <position position="95"/>
    </location>
    <ligand>
        <name>Mg(2+)</name>
        <dbReference type="ChEBI" id="CHEBI:18420"/>
        <label>3</label>
    </ligand>
</feature>
<dbReference type="Pfam" id="PF00586">
    <property type="entry name" value="AIRS"/>
    <property type="match status" value="1"/>
</dbReference>
<reference evidence="6 7" key="1">
    <citation type="submission" date="2019-09" db="EMBL/GenBank/DDBJ databases">
        <authorList>
            <person name="Kevbrin V."/>
            <person name="Grouzdev D.S."/>
        </authorList>
    </citation>
    <scope>NUCLEOTIDE SEQUENCE [LARGE SCALE GENOMIC DNA]</scope>
    <source>
        <strain evidence="6 7">G-192</strain>
    </source>
</reference>
<feature type="binding site" evidence="2">
    <location>
        <begin position="142"/>
        <end position="143"/>
    </location>
    <ligand>
        <name>ATP</name>
        <dbReference type="ChEBI" id="CHEBI:30616"/>
    </ligand>
</feature>
<dbReference type="UniPathway" id="UPA00060">
    <property type="reaction ID" value="UER00142"/>
</dbReference>
<feature type="binding site" evidence="2">
    <location>
        <position position="169"/>
    </location>
    <ligand>
        <name>ATP</name>
        <dbReference type="ChEBI" id="CHEBI:30616"/>
    </ligand>
</feature>
<comment type="miscellaneous">
    <text evidence="2">Reaction mechanism of ThiL seems to utilize a direct, inline transfer of the gamma-phosphate of ATP to TMP rather than a phosphorylated enzyme intermediate.</text>
</comment>
<name>A0A5M6ZJV1_9PROT</name>
<feature type="binding site" evidence="2">
    <location>
        <position position="345"/>
    </location>
    <ligand>
        <name>substrate</name>
    </ligand>
</feature>
<sequence length="348" mass="35864">MGHGQRRAGRSGPASAHGRAVSGGGEFDYIKRRLAPLSSGFPGAADLSDDGAVITPSDGCELAVTADTLVAGVHFPKDEDPALTACRALRVNLSDLAAMGARPLAYMLSIVWPEGAPDALREGFADGLEDSQKIFGIHLVGGDTTSAHGPWTIAVTAFGELPAGRAVRRSGAKPGDLLVVTGAIGDAWLGLQGVMGARPALGNAGHERLLRQRFNRPEPRVELAGALIEYAHAAIDISDGLIADCGHIARASGLDAGIELERLPLSDAGQAWLALQSDEAAARQQLAGGGDDYELAIAVSPDNLAALTKAAGALPLTVIGRFEAGDAGVSVSWRGAPVRVDRPGFTHF</sequence>
<keyword evidence="2" id="KW-0547">Nucleotide-binding</keyword>
<dbReference type="EC" id="2.7.4.16" evidence="2"/>
<protein>
    <recommendedName>
        <fullName evidence="2">Thiamine-monophosphate kinase</fullName>
        <shortName evidence="2">TMP kinase</shortName>
        <shortName evidence="2">Thiamine-phosphate kinase</shortName>
        <ecNumber evidence="2">2.7.4.16</ecNumber>
    </recommendedName>
</protein>
<evidence type="ECO:0000259" key="4">
    <source>
        <dbReference type="Pfam" id="PF00586"/>
    </source>
</evidence>
<dbReference type="EMBL" id="VWOJ01000001">
    <property type="protein sequence ID" value="KAA5805079.1"/>
    <property type="molecule type" value="Genomic_DNA"/>
</dbReference>
<dbReference type="PANTHER" id="PTHR30270:SF0">
    <property type="entry name" value="THIAMINE-MONOPHOSPHATE KINASE"/>
    <property type="match status" value="1"/>
</dbReference>
<feature type="binding site" evidence="2">
    <location>
        <position position="74"/>
    </location>
    <ligand>
        <name>substrate</name>
    </ligand>
</feature>
<keyword evidence="2" id="KW-0460">Magnesium</keyword>
<feature type="domain" description="PurM-like N-terminal" evidence="4">
    <location>
        <begin position="49"/>
        <end position="160"/>
    </location>
</feature>
<evidence type="ECO:0000313" key="6">
    <source>
        <dbReference type="EMBL" id="KAA5805079.1"/>
    </source>
</evidence>